<accession>A0AAV7QG51</accession>
<evidence type="ECO:0000313" key="2">
    <source>
        <dbReference type="Proteomes" id="UP001066276"/>
    </source>
</evidence>
<dbReference type="EMBL" id="JANPWB010000010">
    <property type="protein sequence ID" value="KAJ1138386.1"/>
    <property type="molecule type" value="Genomic_DNA"/>
</dbReference>
<dbReference type="AlphaFoldDB" id="A0AAV7QG51"/>
<name>A0AAV7QG51_PLEWA</name>
<proteinExistence type="predicted"/>
<organism evidence="1 2">
    <name type="scientific">Pleurodeles waltl</name>
    <name type="common">Iberian ribbed newt</name>
    <dbReference type="NCBI Taxonomy" id="8319"/>
    <lineage>
        <taxon>Eukaryota</taxon>
        <taxon>Metazoa</taxon>
        <taxon>Chordata</taxon>
        <taxon>Craniata</taxon>
        <taxon>Vertebrata</taxon>
        <taxon>Euteleostomi</taxon>
        <taxon>Amphibia</taxon>
        <taxon>Batrachia</taxon>
        <taxon>Caudata</taxon>
        <taxon>Salamandroidea</taxon>
        <taxon>Salamandridae</taxon>
        <taxon>Pleurodelinae</taxon>
        <taxon>Pleurodeles</taxon>
    </lineage>
</organism>
<evidence type="ECO:0000313" key="1">
    <source>
        <dbReference type="EMBL" id="KAJ1138386.1"/>
    </source>
</evidence>
<evidence type="ECO:0008006" key="3">
    <source>
        <dbReference type="Google" id="ProtNLM"/>
    </source>
</evidence>
<dbReference type="Proteomes" id="UP001066276">
    <property type="component" value="Chromosome 6"/>
</dbReference>
<gene>
    <name evidence="1" type="ORF">NDU88_004773</name>
</gene>
<reference evidence="1" key="1">
    <citation type="journal article" date="2022" name="bioRxiv">
        <title>Sequencing and chromosome-scale assembly of the giantPleurodeles waltlgenome.</title>
        <authorList>
            <person name="Brown T."/>
            <person name="Elewa A."/>
            <person name="Iarovenko S."/>
            <person name="Subramanian E."/>
            <person name="Araus A.J."/>
            <person name="Petzold A."/>
            <person name="Susuki M."/>
            <person name="Suzuki K.-i.T."/>
            <person name="Hayashi T."/>
            <person name="Toyoda A."/>
            <person name="Oliveira C."/>
            <person name="Osipova E."/>
            <person name="Leigh N.D."/>
            <person name="Simon A."/>
            <person name="Yun M.H."/>
        </authorList>
    </citation>
    <scope>NUCLEOTIDE SEQUENCE</scope>
    <source>
        <strain evidence="1">20211129_DDA</strain>
        <tissue evidence="1">Liver</tissue>
    </source>
</reference>
<protein>
    <recommendedName>
        <fullName evidence="3">Anaphylatoxin-like domain-containing protein</fullName>
    </recommendedName>
</protein>
<keyword evidence="2" id="KW-1185">Reference proteome</keyword>
<comment type="caution">
    <text evidence="1">The sequence shown here is derived from an EMBL/GenBank/DDBJ whole genome shotgun (WGS) entry which is preliminary data.</text>
</comment>
<sequence>MLRPELAWICRAAQRSSCSSEKPGCGRVFPHLTRAHAGYGRACSGDSFECIRNLFLQCCQNRAGVLGQLPKVSTGMGPCAQLLPTWQLSRAFGCAGGGLRRQPMAVREAA</sequence>